<name>A0A8A1LDX4_AJEC8</name>
<dbReference type="EMBL" id="CP069103">
    <property type="protein sequence ID" value="QSS52021.1"/>
    <property type="molecule type" value="Genomic_DNA"/>
</dbReference>
<keyword evidence="1" id="KW-0472">Membrane</keyword>
<evidence type="ECO:0000313" key="2">
    <source>
        <dbReference type="EMBL" id="QSS52021.1"/>
    </source>
</evidence>
<dbReference type="Proteomes" id="UP000663419">
    <property type="component" value="Chromosome 2"/>
</dbReference>
<feature type="transmembrane region" description="Helical" evidence="1">
    <location>
        <begin position="19"/>
        <end position="41"/>
    </location>
</feature>
<gene>
    <name evidence="2" type="ORF">I7I53_07519</name>
</gene>
<keyword evidence="1" id="KW-0812">Transmembrane</keyword>
<keyword evidence="1" id="KW-1133">Transmembrane helix</keyword>
<accession>A0A8A1LDX4</accession>
<sequence>MRCCMYEAVKNISGQQGNWFAWCVIVLMKLHFYCYGIHIYARVCWSKWSGSSLYIYTYQVVRQYSPVIYEMTTFPKLLKASHMLTLYLVNCRYLQHSSHFLLSAIKESDANEITLFVYPDIIKPLHWTHCTAHGEIPMGDHV</sequence>
<dbReference type="AlphaFoldDB" id="A0A8A1LDX4"/>
<dbReference type="VEuPathDB" id="FungiDB:I7I53_07519"/>
<evidence type="ECO:0000256" key="1">
    <source>
        <dbReference type="SAM" id="Phobius"/>
    </source>
</evidence>
<organism evidence="2 3">
    <name type="scientific">Ajellomyces capsulatus (strain H88)</name>
    <name type="common">Darling's disease fungus</name>
    <name type="synonym">Histoplasma capsulatum</name>
    <dbReference type="NCBI Taxonomy" id="544711"/>
    <lineage>
        <taxon>Eukaryota</taxon>
        <taxon>Fungi</taxon>
        <taxon>Dikarya</taxon>
        <taxon>Ascomycota</taxon>
        <taxon>Pezizomycotina</taxon>
        <taxon>Eurotiomycetes</taxon>
        <taxon>Eurotiomycetidae</taxon>
        <taxon>Onygenales</taxon>
        <taxon>Ajellomycetaceae</taxon>
        <taxon>Histoplasma</taxon>
    </lineage>
</organism>
<evidence type="ECO:0000313" key="3">
    <source>
        <dbReference type="Proteomes" id="UP000663419"/>
    </source>
</evidence>
<reference evidence="2" key="1">
    <citation type="submission" date="2021-01" db="EMBL/GenBank/DDBJ databases">
        <title>Chromosome-level genome assembly of a human fungal pathogen reveals clustering of transcriptionally co-regulated genes.</title>
        <authorList>
            <person name="Voorhies M."/>
            <person name="Cohen S."/>
            <person name="Shea T.P."/>
            <person name="Petrus S."/>
            <person name="Munoz J.F."/>
            <person name="Poplawski S."/>
            <person name="Goldman W.E."/>
            <person name="Michael T."/>
            <person name="Cuomo C.A."/>
            <person name="Sil A."/>
            <person name="Beyhan S."/>
        </authorList>
    </citation>
    <scope>NUCLEOTIDE SEQUENCE</scope>
    <source>
        <strain evidence="2">H88</strain>
    </source>
</reference>
<protein>
    <submittedName>
        <fullName evidence="2">Uncharacterized protein</fullName>
    </submittedName>
</protein>
<proteinExistence type="predicted"/>